<feature type="transmembrane region" description="Helical" evidence="1">
    <location>
        <begin position="119"/>
        <end position="137"/>
    </location>
</feature>
<sequence length="287" mass="29052">MLTQILMTTVLLPLALGVVIALPGKGGSRKSVALTALLIPLGAAIASVAIEGLPAFPPVAAKDKLPVLLLGGGIIFAVLALVLKAPLQRGVAALVSVLSLAVPAWWLGRNVLLANPTKAATLAVVLVIVALELFVVASSRSSKPAAAALPAALVATAIGTALTAILGGYIGMAQMNGALAALFGGWLLVRYIAYLRGNDDAFVLQGMAAFSFAWTAAAGVAMTVLFAPSAIPAALVLCVLPAAVFVALRWRRADFAQQPRALRPLISAGLTALPAIIAILIAVLNAG</sequence>
<feature type="transmembrane region" description="Helical" evidence="1">
    <location>
        <begin position="230"/>
        <end position="250"/>
    </location>
</feature>
<feature type="transmembrane region" description="Helical" evidence="1">
    <location>
        <begin position="90"/>
        <end position="107"/>
    </location>
</feature>
<feature type="transmembrane region" description="Helical" evidence="1">
    <location>
        <begin position="262"/>
        <end position="284"/>
    </location>
</feature>
<comment type="caution">
    <text evidence="2">The sequence shown here is derived from an EMBL/GenBank/DDBJ whole genome shotgun (WGS) entry which is preliminary data.</text>
</comment>
<reference evidence="3" key="1">
    <citation type="journal article" date="2019" name="Int. J. Syst. Evol. Microbiol.">
        <title>The Global Catalogue of Microorganisms (GCM) 10K type strain sequencing project: providing services to taxonomists for standard genome sequencing and annotation.</title>
        <authorList>
            <consortium name="The Broad Institute Genomics Platform"/>
            <consortium name="The Broad Institute Genome Sequencing Center for Infectious Disease"/>
            <person name="Wu L."/>
            <person name="Ma J."/>
        </authorList>
    </citation>
    <scope>NUCLEOTIDE SEQUENCE [LARGE SCALE GENOMIC DNA]</scope>
    <source>
        <strain evidence="3">CCUG 55609</strain>
    </source>
</reference>
<dbReference type="Proteomes" id="UP001597173">
    <property type="component" value="Unassembled WGS sequence"/>
</dbReference>
<dbReference type="EMBL" id="JBHTNF010000015">
    <property type="protein sequence ID" value="MFD1329885.1"/>
    <property type="molecule type" value="Genomic_DNA"/>
</dbReference>
<evidence type="ECO:0000313" key="3">
    <source>
        <dbReference type="Proteomes" id="UP001597173"/>
    </source>
</evidence>
<organism evidence="2 3">
    <name type="scientific">Mycoplana ramosa</name>
    <name type="common">Mycoplana bullata</name>
    <dbReference type="NCBI Taxonomy" id="40837"/>
    <lineage>
        <taxon>Bacteria</taxon>
        <taxon>Pseudomonadati</taxon>
        <taxon>Pseudomonadota</taxon>
        <taxon>Alphaproteobacteria</taxon>
        <taxon>Hyphomicrobiales</taxon>
        <taxon>Rhizobiaceae</taxon>
        <taxon>Mycoplana</taxon>
    </lineage>
</organism>
<feature type="transmembrane region" description="Helical" evidence="1">
    <location>
        <begin position="31"/>
        <end position="53"/>
    </location>
</feature>
<evidence type="ECO:0000313" key="2">
    <source>
        <dbReference type="EMBL" id="MFD1329885.1"/>
    </source>
</evidence>
<proteinExistence type="predicted"/>
<keyword evidence="3" id="KW-1185">Reference proteome</keyword>
<keyword evidence="1" id="KW-0472">Membrane</keyword>
<feature type="transmembrane region" description="Helical" evidence="1">
    <location>
        <begin position="65"/>
        <end position="83"/>
    </location>
</feature>
<gene>
    <name evidence="2" type="ORF">ACFQ33_18495</name>
</gene>
<dbReference type="RefSeq" id="WP_374840254.1">
    <property type="nucleotide sequence ID" value="NZ_JBHEEW010000014.1"/>
</dbReference>
<feature type="transmembrane region" description="Helical" evidence="1">
    <location>
        <begin position="177"/>
        <end position="195"/>
    </location>
</feature>
<evidence type="ECO:0000256" key="1">
    <source>
        <dbReference type="SAM" id="Phobius"/>
    </source>
</evidence>
<accession>A0ABW3Z137</accession>
<protein>
    <submittedName>
        <fullName evidence="2">Uncharacterized protein</fullName>
    </submittedName>
</protein>
<name>A0ABW3Z137_MYCRA</name>
<keyword evidence="1" id="KW-1133">Transmembrane helix</keyword>
<feature type="transmembrane region" description="Helical" evidence="1">
    <location>
        <begin position="149"/>
        <end position="171"/>
    </location>
</feature>
<feature type="transmembrane region" description="Helical" evidence="1">
    <location>
        <begin position="202"/>
        <end position="224"/>
    </location>
</feature>
<feature type="transmembrane region" description="Helical" evidence="1">
    <location>
        <begin position="6"/>
        <end position="24"/>
    </location>
</feature>
<keyword evidence="1" id="KW-0812">Transmembrane</keyword>